<dbReference type="RefSeq" id="WP_166692080.1">
    <property type="nucleotide sequence ID" value="NZ_WAEL01000004.1"/>
</dbReference>
<feature type="chain" id="PRO_5045185183" evidence="5">
    <location>
        <begin position="31"/>
        <end position="476"/>
    </location>
</feature>
<comment type="caution">
    <text evidence="7">The sequence shown here is derived from an EMBL/GenBank/DDBJ whole genome shotgun (WGS) entry which is preliminary data.</text>
</comment>
<feature type="domain" description="Cytochrome c" evidence="6">
    <location>
        <begin position="28"/>
        <end position="107"/>
    </location>
</feature>
<dbReference type="SUPFAM" id="SSF50952">
    <property type="entry name" value="Soluble quinoprotein glucose dehydrogenase"/>
    <property type="match status" value="1"/>
</dbReference>
<reference evidence="8" key="1">
    <citation type="submission" date="2019-09" db="EMBL/GenBank/DDBJ databases">
        <authorList>
            <person name="Jung D.-H."/>
        </authorList>
    </citation>
    <scope>NUCLEOTIDE SEQUENCE [LARGE SCALE GENOMIC DNA]</scope>
    <source>
        <strain evidence="8">JA-25</strain>
    </source>
</reference>
<name>A0ABX0QI30_9BACT</name>
<dbReference type="InterPro" id="IPR036909">
    <property type="entry name" value="Cyt_c-like_dom_sf"/>
</dbReference>
<dbReference type="Pfam" id="PF13442">
    <property type="entry name" value="Cytochrome_CBB3"/>
    <property type="match status" value="1"/>
</dbReference>
<dbReference type="InterPro" id="IPR012938">
    <property type="entry name" value="Glc/Sorbosone_DH"/>
</dbReference>
<evidence type="ECO:0000256" key="3">
    <source>
        <dbReference type="ARBA" id="ARBA00023004"/>
    </source>
</evidence>
<dbReference type="SUPFAM" id="SSF46626">
    <property type="entry name" value="Cytochrome c"/>
    <property type="match status" value="1"/>
</dbReference>
<keyword evidence="8" id="KW-1185">Reference proteome</keyword>
<dbReference type="Pfam" id="PF07995">
    <property type="entry name" value="GSDH"/>
    <property type="match status" value="1"/>
</dbReference>
<dbReference type="PROSITE" id="PS51007">
    <property type="entry name" value="CYTC"/>
    <property type="match status" value="1"/>
</dbReference>
<evidence type="ECO:0000256" key="2">
    <source>
        <dbReference type="ARBA" id="ARBA00022723"/>
    </source>
</evidence>
<protein>
    <submittedName>
        <fullName evidence="7">C-type cytochrome</fullName>
    </submittedName>
</protein>
<dbReference type="PANTHER" id="PTHR19328:SF75">
    <property type="entry name" value="ALDOSE SUGAR DEHYDROGENASE YLII"/>
    <property type="match status" value="1"/>
</dbReference>
<dbReference type="Gene3D" id="2.120.10.30">
    <property type="entry name" value="TolB, C-terminal domain"/>
    <property type="match status" value="1"/>
</dbReference>
<dbReference type="EMBL" id="WAEL01000004">
    <property type="protein sequence ID" value="NID10911.1"/>
    <property type="molecule type" value="Genomic_DNA"/>
</dbReference>
<reference evidence="8" key="2">
    <citation type="submission" date="2023-07" db="EMBL/GenBank/DDBJ databases">
        <authorList>
            <person name="Jung D.-H."/>
        </authorList>
    </citation>
    <scope>NUCLEOTIDE SEQUENCE [LARGE SCALE GENOMIC DNA]</scope>
    <source>
        <strain evidence="8">JA-25</strain>
    </source>
</reference>
<dbReference type="PANTHER" id="PTHR19328">
    <property type="entry name" value="HEDGEHOG-INTERACTING PROTEIN"/>
    <property type="match status" value="1"/>
</dbReference>
<sequence length="476" mass="52368">MPKSFAAMLPPGKLVALAGLCLTLSVQTLAQNGQIVYKNYCAGCHGAQLKGSAGPALIKKEWKHGGDRASLLTTIRNGIPSTEMSKFDGVLSAKEIEAVTDFILNAQTSPELVRKTDLPLHVDTKRYKLRIEKLVTEGLLSPWGIEFVDSNQAYITGKNGELFSLVNGKLDNQPITGLPKVYGTDLVGGMMDLALDPDYKTNGWIYIGFSHNPQNSTDKKTPGMTKIVRGKVQSHQWVNEQTLFQVPDSLLVTGGTRWGCRFLFDRQGHLFFTIGDMNRANDAQIVSKPSGKIYRINADGSIPNDNPLYGQSTALQAIYSWGNRNAQGLAQHPVTGIVYASEHGPQGGDELNILKKGANYGWPVITYGIDYNGSIITNETQREGMEQPITYWTPSIAVSAIEFVTGKRFPRWQNNLLVTALKFEEIRRLVVDGDKVTEQEVLLKGYGRVRDLKIGPDGALYVLTNSPDALLRITPE</sequence>
<dbReference type="InterPro" id="IPR011041">
    <property type="entry name" value="Quinoprot_gluc/sorb_DH_b-prop"/>
</dbReference>
<accession>A0ABX0QI30</accession>
<evidence type="ECO:0000313" key="7">
    <source>
        <dbReference type="EMBL" id="NID10911.1"/>
    </source>
</evidence>
<evidence type="ECO:0000259" key="6">
    <source>
        <dbReference type="PROSITE" id="PS51007"/>
    </source>
</evidence>
<keyword evidence="2 4" id="KW-0479">Metal-binding</keyword>
<evidence type="ECO:0000256" key="5">
    <source>
        <dbReference type="SAM" id="SignalP"/>
    </source>
</evidence>
<evidence type="ECO:0000313" key="8">
    <source>
        <dbReference type="Proteomes" id="UP000606008"/>
    </source>
</evidence>
<dbReference type="InterPro" id="IPR009056">
    <property type="entry name" value="Cyt_c-like_dom"/>
</dbReference>
<keyword evidence="5" id="KW-0732">Signal</keyword>
<feature type="signal peptide" evidence="5">
    <location>
        <begin position="1"/>
        <end position="30"/>
    </location>
</feature>
<gene>
    <name evidence="7" type="ORF">F7231_12085</name>
</gene>
<dbReference type="Gene3D" id="1.10.760.10">
    <property type="entry name" value="Cytochrome c-like domain"/>
    <property type="match status" value="1"/>
</dbReference>
<dbReference type="Proteomes" id="UP000606008">
    <property type="component" value="Unassembled WGS sequence"/>
</dbReference>
<dbReference type="InterPro" id="IPR011042">
    <property type="entry name" value="6-blade_b-propeller_TolB-like"/>
</dbReference>
<proteinExistence type="predicted"/>
<evidence type="ECO:0000256" key="4">
    <source>
        <dbReference type="PROSITE-ProRule" id="PRU00433"/>
    </source>
</evidence>
<keyword evidence="1 4" id="KW-0349">Heme</keyword>
<organism evidence="7 8">
    <name type="scientific">Fibrivirga algicola</name>
    <dbReference type="NCBI Taxonomy" id="2950420"/>
    <lineage>
        <taxon>Bacteria</taxon>
        <taxon>Pseudomonadati</taxon>
        <taxon>Bacteroidota</taxon>
        <taxon>Cytophagia</taxon>
        <taxon>Cytophagales</taxon>
        <taxon>Spirosomataceae</taxon>
        <taxon>Fibrivirga</taxon>
    </lineage>
</organism>
<keyword evidence="3 4" id="KW-0408">Iron</keyword>
<evidence type="ECO:0000256" key="1">
    <source>
        <dbReference type="ARBA" id="ARBA00022617"/>
    </source>
</evidence>